<reference evidence="2 3" key="1">
    <citation type="submission" date="2019-08" db="EMBL/GenBank/DDBJ databases">
        <authorList>
            <person name="Shi S."/>
        </authorList>
    </citation>
    <scope>NUCLEOTIDE SEQUENCE [LARGE SCALE GENOMIC DNA]</scope>
    <source>
        <strain evidence="2 3">GY10130</strain>
    </source>
</reference>
<dbReference type="AlphaFoldDB" id="A0A5C8IQ41"/>
<dbReference type="Pfam" id="PF12789">
    <property type="entry name" value="PTR"/>
    <property type="match status" value="4"/>
</dbReference>
<comment type="caution">
    <text evidence="2">The sequence shown here is derived from an EMBL/GenBank/DDBJ whole genome shotgun (WGS) entry which is preliminary data.</text>
</comment>
<feature type="domain" description="Trimeric autotransporter adhesin YadA-like head" evidence="1">
    <location>
        <begin position="312"/>
        <end position="337"/>
    </location>
</feature>
<evidence type="ECO:0000259" key="1">
    <source>
        <dbReference type="Pfam" id="PF05658"/>
    </source>
</evidence>
<dbReference type="RefSeq" id="WP_147924086.1">
    <property type="nucleotide sequence ID" value="NZ_VRTY01000149.1"/>
</dbReference>
<dbReference type="GO" id="GO:0019867">
    <property type="term" value="C:outer membrane"/>
    <property type="evidence" value="ECO:0007669"/>
    <property type="project" value="InterPro"/>
</dbReference>
<sequence length="883" mass="94710">MAKLEFPLQFKRQYADAIDADYKFTTEERQAYLTNPLRYAGMPCYDITEDKPYYLSAGLDAWLEYGRIEEPIFKVYVKAGNPQGLHYIRISGVDDYNSNTFASTLTDANMLDIASVPYNTAYNNYDIYTKISNRYYRNRSLGFNYKYQDLITDGKVDYEKSTFYLESKKPYPNFCYYTLSNGTASAEYGTAQRLPDNTTSPPWGYVKSFFGGMIDGGPQTVFVNNMYDNGVLKPERFPPIITYHTGSTREYATSFGTTIGGEKELEFIENDFYTKSYDKHYLTVRDKKLIQYELPIKLDAAKGALSSGSNFATGTSSVALGNLSTASGNNSVSIGNSTTASGPNSAAFGTNTTAFGSQSTAIGNNTRAGATGTFTSGTGQTDAQVIASGWTAFNHNFVTTPGNVGAAADYSAILGGVNNQVLAGATGSAIIGGVNNVVSSNASNSIVLCGQNITANVANTLFTNNIRISGTLSSFSGQPLFAPVAHVHYPSQIEGLQALLDAKADTGHTHAGMVKSVNGVIPDSAGNVVIEISGSGGNTGEIPPHTHYMSDITYLQSNFDYYDELIQQKQQRIENSAIDNILYNNLTVNRALVSSSTGKIAVSAVTSTQLGYLSGVTSAIQTQLNGKAATSHTHTIANVTNLQTTLDGKAATVHTHSEFNTFVKTVNGNTPDVNGNINLATGGSINWSSILEKPTTFTPSDHTHFITDISGLEAELDSFSSKGHGHSMASIYNLDVELAARVKTVNGVVPDASGNVAITVGGGSSAAVAPLTLSIASGAVNLNCTDKAFTSSKFTVDTTAKQVFAFNATGVVEGTRGRLTIKQTVAGTIYITLPANSAYSEYILDSNSNKLLPIYGEANENHTIEFEYVDSIYNWTTALYNKR</sequence>
<dbReference type="Proteomes" id="UP000321926">
    <property type="component" value="Unassembled WGS sequence"/>
</dbReference>
<evidence type="ECO:0000313" key="3">
    <source>
        <dbReference type="Proteomes" id="UP000321926"/>
    </source>
</evidence>
<organism evidence="2 3">
    <name type="scientific">Pontibacter qinzhouensis</name>
    <dbReference type="NCBI Taxonomy" id="2603253"/>
    <lineage>
        <taxon>Bacteria</taxon>
        <taxon>Pseudomonadati</taxon>
        <taxon>Bacteroidota</taxon>
        <taxon>Cytophagia</taxon>
        <taxon>Cytophagales</taxon>
        <taxon>Hymenobacteraceae</taxon>
        <taxon>Pontibacter</taxon>
    </lineage>
</organism>
<dbReference type="CDD" id="cd12820">
    <property type="entry name" value="LbR_YadA-like"/>
    <property type="match status" value="1"/>
</dbReference>
<dbReference type="Gene3D" id="2.150.10.10">
    <property type="entry name" value="Serralysin-like metalloprotease, C-terminal"/>
    <property type="match status" value="1"/>
</dbReference>
<dbReference type="InterPro" id="IPR008640">
    <property type="entry name" value="Adhesin_Head_dom"/>
</dbReference>
<accession>A0A5C8IQ41</accession>
<dbReference type="OrthoDB" id="1031347at2"/>
<dbReference type="EMBL" id="VRTY01000149">
    <property type="protein sequence ID" value="TXK23327.1"/>
    <property type="molecule type" value="Genomic_DNA"/>
</dbReference>
<name>A0A5C8IQ41_9BACT</name>
<dbReference type="InterPro" id="IPR011049">
    <property type="entry name" value="Serralysin-like_metalloprot_C"/>
</dbReference>
<protein>
    <recommendedName>
        <fullName evidence="1">Trimeric autotransporter adhesin YadA-like head domain-containing protein</fullName>
    </recommendedName>
</protein>
<feature type="domain" description="Trimeric autotransporter adhesin YadA-like head" evidence="1">
    <location>
        <begin position="340"/>
        <end position="366"/>
    </location>
</feature>
<gene>
    <name evidence="2" type="ORF">FVR03_22780</name>
</gene>
<evidence type="ECO:0000313" key="2">
    <source>
        <dbReference type="EMBL" id="TXK23327.1"/>
    </source>
</evidence>
<keyword evidence="3" id="KW-1185">Reference proteome</keyword>
<dbReference type="Pfam" id="PF05658">
    <property type="entry name" value="YadA_head"/>
    <property type="match status" value="2"/>
</dbReference>
<proteinExistence type="predicted"/>